<dbReference type="OrthoDB" id="3553547at2759"/>
<keyword evidence="4" id="KW-1185">Reference proteome</keyword>
<keyword evidence="1" id="KW-0175">Coiled coil</keyword>
<name>F0XM04_GROCL</name>
<dbReference type="EMBL" id="GL629794">
    <property type="protein sequence ID" value="EFX01302.1"/>
    <property type="molecule type" value="Genomic_DNA"/>
</dbReference>
<proteinExistence type="predicted"/>
<dbReference type="AlphaFoldDB" id="F0XM04"/>
<feature type="compositionally biased region" description="Low complexity" evidence="2">
    <location>
        <begin position="1"/>
        <end position="11"/>
    </location>
</feature>
<evidence type="ECO:0000313" key="3">
    <source>
        <dbReference type="EMBL" id="EFX01302.1"/>
    </source>
</evidence>
<dbReference type="GeneID" id="25979656"/>
<feature type="region of interest" description="Disordered" evidence="2">
    <location>
        <begin position="259"/>
        <end position="287"/>
    </location>
</feature>
<protein>
    <submittedName>
        <fullName evidence="3">Uncharacterized protein</fullName>
    </submittedName>
</protein>
<dbReference type="Proteomes" id="UP000007796">
    <property type="component" value="Unassembled WGS sequence"/>
</dbReference>
<dbReference type="RefSeq" id="XP_014170784.1">
    <property type="nucleotide sequence ID" value="XM_014315309.1"/>
</dbReference>
<reference evidence="3 4" key="1">
    <citation type="journal article" date="2011" name="Proc. Natl. Acad. Sci. U.S.A.">
        <title>Genome and transcriptome analyses of the mountain pine beetle-fungal symbiont Grosmannia clavigera, a lodgepole pine pathogen.</title>
        <authorList>
            <person name="DiGuistini S."/>
            <person name="Wang Y."/>
            <person name="Liao N.Y."/>
            <person name="Taylor G."/>
            <person name="Tanguay P."/>
            <person name="Feau N."/>
            <person name="Henrissat B."/>
            <person name="Chan S.K."/>
            <person name="Hesse-Orce U."/>
            <person name="Alamouti S.M."/>
            <person name="Tsui C.K.M."/>
            <person name="Docking R.T."/>
            <person name="Levasseur A."/>
            <person name="Haridas S."/>
            <person name="Robertson G."/>
            <person name="Birol I."/>
            <person name="Holt R.A."/>
            <person name="Marra M.A."/>
            <person name="Hamelin R.C."/>
            <person name="Hirst M."/>
            <person name="Jones S.J.M."/>
            <person name="Bohlmann J."/>
            <person name="Breuil C."/>
        </authorList>
    </citation>
    <scope>NUCLEOTIDE SEQUENCE [LARGE SCALE GENOMIC DNA]</scope>
    <source>
        <strain evidence="4">kw1407 / UAMH 11150</strain>
    </source>
</reference>
<evidence type="ECO:0000256" key="1">
    <source>
        <dbReference type="SAM" id="Coils"/>
    </source>
</evidence>
<dbReference type="InParanoid" id="F0XM04"/>
<dbReference type="eggNOG" id="ENOG502SY8H">
    <property type="taxonomic scope" value="Eukaryota"/>
</dbReference>
<feature type="region of interest" description="Disordered" evidence="2">
    <location>
        <begin position="1"/>
        <end position="37"/>
    </location>
</feature>
<evidence type="ECO:0000313" key="4">
    <source>
        <dbReference type="Proteomes" id="UP000007796"/>
    </source>
</evidence>
<evidence type="ECO:0000256" key="2">
    <source>
        <dbReference type="SAM" id="MobiDB-lite"/>
    </source>
</evidence>
<sequence>MDIRSAATADSTTRESESDEEAEEEKRDYKMQRRKSTGDVPIAVERGKGVGSFRQWTPLAAMQENNKRNMDDTVLHGENVASRPDGLITPIPMSSTLRISESHKALGHPSTPPASLDNASIPPLAVDAPDMDKTAELVTLWSKISTAQLRSGQCRKTMAEMRVQMRALRQQRREMENRFTEMEHDLPKSLHTNLINSSRELQKKYDSAESKYEVLETELEELEAVNQDAEVKLLRLLLVGHPAEDAIFKTLADRNMATRTEGDTSVTNDNSREQRETGCLPNGHGSFTMNISYPKPTKDPSLDEPLLMGISGDRYSDIHPLYAELIHAIGDHQMADEGVSELLLERDIILGELQTKLLLERIQQGNMYMSEKELEALKTSLSKSSPASLAENYASFMGAQDAAFLRQFDSKLDASLDELNYQESRISTLREVCIATGAMRRNMPYREEYAIWGQTAGVENDDLVQMAMADAPPQGTMDPNALTHPYFPILLSSPKHLLEVEPLTAKAALQRALKLPADYPMRELMVQEKVKEYGISTALTRFKEGHKTDFINRWLLQRLRISPLEVELLYSLFKMRLEVLNYTQWQTDVLRFWTEDGLQSASGPVTACASVPSISSEEAVRTF</sequence>
<accession>F0XM04</accession>
<gene>
    <name evidence="3" type="ORF">CMQ_6244</name>
</gene>
<dbReference type="HOGENOM" id="CLU_438751_0_0_1"/>
<feature type="coiled-coil region" evidence="1">
    <location>
        <begin position="158"/>
        <end position="239"/>
    </location>
</feature>
<organism evidence="4">
    <name type="scientific">Grosmannia clavigera (strain kw1407 / UAMH 11150)</name>
    <name type="common">Blue stain fungus</name>
    <name type="synonym">Graphiocladiella clavigera</name>
    <dbReference type="NCBI Taxonomy" id="655863"/>
    <lineage>
        <taxon>Eukaryota</taxon>
        <taxon>Fungi</taxon>
        <taxon>Dikarya</taxon>
        <taxon>Ascomycota</taxon>
        <taxon>Pezizomycotina</taxon>
        <taxon>Sordariomycetes</taxon>
        <taxon>Sordariomycetidae</taxon>
        <taxon>Ophiostomatales</taxon>
        <taxon>Ophiostomataceae</taxon>
        <taxon>Leptographium</taxon>
    </lineage>
</organism>
<dbReference type="STRING" id="655863.F0XM04"/>